<evidence type="ECO:0000256" key="2">
    <source>
        <dbReference type="ARBA" id="ARBA00022475"/>
    </source>
</evidence>
<keyword evidence="8" id="KW-1185">Reference proteome</keyword>
<evidence type="ECO:0000313" key="7">
    <source>
        <dbReference type="EMBL" id="TDN55907.1"/>
    </source>
</evidence>
<keyword evidence="5 6" id="KW-0472">Membrane</keyword>
<feature type="transmembrane region" description="Helical" evidence="6">
    <location>
        <begin position="217"/>
        <end position="240"/>
    </location>
</feature>
<evidence type="ECO:0000256" key="3">
    <source>
        <dbReference type="ARBA" id="ARBA00022692"/>
    </source>
</evidence>
<keyword evidence="3 6" id="KW-0812">Transmembrane</keyword>
<comment type="caution">
    <text evidence="7">The sequence shown here is derived from an EMBL/GenBank/DDBJ whole genome shotgun (WGS) entry which is preliminary data.</text>
</comment>
<dbReference type="GO" id="GO:0005886">
    <property type="term" value="C:plasma membrane"/>
    <property type="evidence" value="ECO:0007669"/>
    <property type="project" value="UniProtKB-SubCell"/>
</dbReference>
<feature type="transmembrane region" description="Helical" evidence="6">
    <location>
        <begin position="54"/>
        <end position="73"/>
    </location>
</feature>
<comment type="subcellular location">
    <subcellularLocation>
        <location evidence="1">Cell membrane</location>
        <topology evidence="1">Multi-pass membrane protein</topology>
    </subcellularLocation>
</comment>
<evidence type="ECO:0000256" key="1">
    <source>
        <dbReference type="ARBA" id="ARBA00004651"/>
    </source>
</evidence>
<feature type="transmembrane region" description="Helical" evidence="6">
    <location>
        <begin position="260"/>
        <end position="282"/>
    </location>
</feature>
<name>A0A4R6ECM2_9RHOO</name>
<evidence type="ECO:0000256" key="4">
    <source>
        <dbReference type="ARBA" id="ARBA00022989"/>
    </source>
</evidence>
<organism evidence="7 8">
    <name type="scientific">Azoarcus indigens</name>
    <dbReference type="NCBI Taxonomy" id="29545"/>
    <lineage>
        <taxon>Bacteria</taxon>
        <taxon>Pseudomonadati</taxon>
        <taxon>Pseudomonadota</taxon>
        <taxon>Betaproteobacteria</taxon>
        <taxon>Rhodocyclales</taxon>
        <taxon>Zoogloeaceae</taxon>
        <taxon>Azoarcus</taxon>
    </lineage>
</organism>
<dbReference type="OrthoDB" id="9808789at2"/>
<feature type="transmembrane region" description="Helical" evidence="6">
    <location>
        <begin position="189"/>
        <end position="210"/>
    </location>
</feature>
<proteinExistence type="predicted"/>
<feature type="transmembrane region" description="Helical" evidence="6">
    <location>
        <begin position="116"/>
        <end position="136"/>
    </location>
</feature>
<feature type="transmembrane region" description="Helical" evidence="6">
    <location>
        <begin position="162"/>
        <end position="183"/>
    </location>
</feature>
<protein>
    <submittedName>
        <fullName evidence="7">Putative membrane protein</fullName>
    </submittedName>
</protein>
<dbReference type="Pfam" id="PF09678">
    <property type="entry name" value="Caa3_CtaG"/>
    <property type="match status" value="1"/>
</dbReference>
<feature type="transmembrane region" description="Helical" evidence="6">
    <location>
        <begin position="85"/>
        <end position="104"/>
    </location>
</feature>
<dbReference type="EMBL" id="SNVV01000003">
    <property type="protein sequence ID" value="TDN55907.1"/>
    <property type="molecule type" value="Genomic_DNA"/>
</dbReference>
<dbReference type="RefSeq" id="WP_133589202.1">
    <property type="nucleotide sequence ID" value="NZ_SNVV01000003.1"/>
</dbReference>
<dbReference type="Proteomes" id="UP000295129">
    <property type="component" value="Unassembled WGS sequence"/>
</dbReference>
<sequence length="299" mass="32134">MSVKYPAGAGRAVRTALAAGAPPGLRHAAALLATALLGAAPALAHNPLDAGQPDRLPLLAGALLMTAAWLLYLRGARLRPPPPGARTAFHAGMAIAVLAVFGPLDEWAETSTAMHMIQHMAFMVVIAPLWALAAPLPQWRAALGGHGRPLWRALIRAGRQPAASATVHGAVVWIWHVPALYLLALEDPWWHMVEHACFLFTAWLFWWAALRAARAEVGAALVAVTVTLMHTGLLGALMTFATVPFYGPERSVADQQLAGLIMWVPGSLFYLAGAGWMTWRWLERGQASERVIAREEESG</sequence>
<gene>
    <name evidence="7" type="ORF">C7389_103245</name>
</gene>
<reference evidence="7 8" key="1">
    <citation type="submission" date="2019-03" db="EMBL/GenBank/DDBJ databases">
        <title>Genomic Encyclopedia of Type Strains, Phase IV (KMG-IV): sequencing the most valuable type-strain genomes for metagenomic binning, comparative biology and taxonomic classification.</title>
        <authorList>
            <person name="Goeker M."/>
        </authorList>
    </citation>
    <scope>NUCLEOTIDE SEQUENCE [LARGE SCALE GENOMIC DNA]</scope>
    <source>
        <strain evidence="7 8">DSM 12121</strain>
    </source>
</reference>
<evidence type="ECO:0000256" key="6">
    <source>
        <dbReference type="SAM" id="Phobius"/>
    </source>
</evidence>
<accession>A0A4R6ECM2</accession>
<evidence type="ECO:0000313" key="8">
    <source>
        <dbReference type="Proteomes" id="UP000295129"/>
    </source>
</evidence>
<evidence type="ECO:0000256" key="5">
    <source>
        <dbReference type="ARBA" id="ARBA00023136"/>
    </source>
</evidence>
<dbReference type="AlphaFoldDB" id="A0A4R6ECM2"/>
<keyword evidence="4 6" id="KW-1133">Transmembrane helix</keyword>
<dbReference type="InterPro" id="IPR019108">
    <property type="entry name" value="Caa3_assmbl_CtaG-rel"/>
</dbReference>
<keyword evidence="2" id="KW-1003">Cell membrane</keyword>